<gene>
    <name evidence="9" type="ORF">METZ01_LOCUS39700</name>
</gene>
<protein>
    <recommendedName>
        <fullName evidence="8">Cytidyltransferase-like domain-containing protein</fullName>
    </recommendedName>
</protein>
<comment type="pathway">
    <text evidence="1">Cofactor biosynthesis; NAD(+) biosynthesis.</text>
</comment>
<dbReference type="CDD" id="cd02165">
    <property type="entry name" value="NMNAT"/>
    <property type="match status" value="1"/>
</dbReference>
<keyword evidence="3" id="KW-0808">Transferase</keyword>
<dbReference type="InterPro" id="IPR014729">
    <property type="entry name" value="Rossmann-like_a/b/a_fold"/>
</dbReference>
<evidence type="ECO:0000256" key="4">
    <source>
        <dbReference type="ARBA" id="ARBA00022695"/>
    </source>
</evidence>
<dbReference type="Gene3D" id="3.40.50.620">
    <property type="entry name" value="HUPs"/>
    <property type="match status" value="1"/>
</dbReference>
<evidence type="ECO:0000256" key="6">
    <source>
        <dbReference type="ARBA" id="ARBA00022840"/>
    </source>
</evidence>
<dbReference type="EMBL" id="UINC01001703">
    <property type="protein sequence ID" value="SUZ86846.1"/>
    <property type="molecule type" value="Genomic_DNA"/>
</dbReference>
<keyword evidence="2" id="KW-0662">Pyridine nucleotide biosynthesis</keyword>
<dbReference type="PANTHER" id="PTHR39321:SF3">
    <property type="entry name" value="PHOSPHOPANTETHEINE ADENYLYLTRANSFERASE"/>
    <property type="match status" value="1"/>
</dbReference>
<dbReference type="GO" id="GO:0009435">
    <property type="term" value="P:NAD+ biosynthetic process"/>
    <property type="evidence" value="ECO:0007669"/>
    <property type="project" value="UniProtKB-UniPathway"/>
</dbReference>
<dbReference type="UniPathway" id="UPA00253"/>
<evidence type="ECO:0000256" key="7">
    <source>
        <dbReference type="ARBA" id="ARBA00023027"/>
    </source>
</evidence>
<dbReference type="Pfam" id="PF01467">
    <property type="entry name" value="CTP_transf_like"/>
    <property type="match status" value="1"/>
</dbReference>
<reference evidence="9" key="1">
    <citation type="submission" date="2018-05" db="EMBL/GenBank/DDBJ databases">
        <authorList>
            <person name="Lanie J.A."/>
            <person name="Ng W.-L."/>
            <person name="Kazmierczak K.M."/>
            <person name="Andrzejewski T.M."/>
            <person name="Davidsen T.M."/>
            <person name="Wayne K.J."/>
            <person name="Tettelin H."/>
            <person name="Glass J.I."/>
            <person name="Rusch D."/>
            <person name="Podicherti R."/>
            <person name="Tsui H.-C.T."/>
            <person name="Winkler M.E."/>
        </authorList>
    </citation>
    <scope>NUCLEOTIDE SEQUENCE</scope>
</reference>
<proteinExistence type="inferred from homology"/>
<accession>A0A381R507</accession>
<evidence type="ECO:0000256" key="2">
    <source>
        <dbReference type="ARBA" id="ARBA00022642"/>
    </source>
</evidence>
<evidence type="ECO:0000259" key="8">
    <source>
        <dbReference type="Pfam" id="PF01467"/>
    </source>
</evidence>
<keyword evidence="7" id="KW-0520">NAD</keyword>
<dbReference type="NCBIfam" id="TIGR00125">
    <property type="entry name" value="cyt_tran_rel"/>
    <property type="match status" value="1"/>
</dbReference>
<feature type="domain" description="Cytidyltransferase-like" evidence="8">
    <location>
        <begin position="9"/>
        <end position="169"/>
    </location>
</feature>
<feature type="non-terminal residue" evidence="9">
    <location>
        <position position="1"/>
    </location>
</feature>
<dbReference type="NCBIfam" id="TIGR00482">
    <property type="entry name" value="nicotinate (nicotinamide) nucleotide adenylyltransferase"/>
    <property type="match status" value="1"/>
</dbReference>
<dbReference type="HAMAP" id="MF_00244">
    <property type="entry name" value="NaMN_adenylyltr"/>
    <property type="match status" value="1"/>
</dbReference>
<dbReference type="GO" id="GO:0070566">
    <property type="term" value="F:adenylyltransferase activity"/>
    <property type="evidence" value="ECO:0007669"/>
    <property type="project" value="UniProtKB-ARBA"/>
</dbReference>
<dbReference type="GO" id="GO:0005524">
    <property type="term" value="F:ATP binding"/>
    <property type="evidence" value="ECO:0007669"/>
    <property type="project" value="UniProtKB-KW"/>
</dbReference>
<evidence type="ECO:0000256" key="3">
    <source>
        <dbReference type="ARBA" id="ARBA00022679"/>
    </source>
</evidence>
<evidence type="ECO:0000256" key="5">
    <source>
        <dbReference type="ARBA" id="ARBA00022741"/>
    </source>
</evidence>
<name>A0A381R507_9ZZZZ</name>
<dbReference type="PANTHER" id="PTHR39321">
    <property type="entry name" value="NICOTINATE-NUCLEOTIDE ADENYLYLTRANSFERASE-RELATED"/>
    <property type="match status" value="1"/>
</dbReference>
<keyword evidence="6" id="KW-0067">ATP-binding</keyword>
<organism evidence="9">
    <name type="scientific">marine metagenome</name>
    <dbReference type="NCBI Taxonomy" id="408172"/>
    <lineage>
        <taxon>unclassified sequences</taxon>
        <taxon>metagenomes</taxon>
        <taxon>ecological metagenomes</taxon>
    </lineage>
</organism>
<keyword evidence="4" id="KW-0548">Nucleotidyltransferase</keyword>
<dbReference type="SUPFAM" id="SSF52374">
    <property type="entry name" value="Nucleotidylyl transferase"/>
    <property type="match status" value="1"/>
</dbReference>
<evidence type="ECO:0000256" key="1">
    <source>
        <dbReference type="ARBA" id="ARBA00004790"/>
    </source>
</evidence>
<sequence length="196" mass="22846">VSRQKKICLFGGTFDPPHIGHLLVAQTIFEAENFDKIVFIPTFKSPQKNNTTHIKDRLAMLRMGVTSNPNFEISDLEIQRGGTSYAIDTIREYKSDQDCDSRELFYLIGSDSLQTFHTWKEPREILDECQVIVALRPGFLPSDISNWILRKVRFASIPRFEIGSSTIRSRWRENKTIRYMVTQPVWEYINDHGIYQ</sequence>
<dbReference type="NCBIfam" id="NF000840">
    <property type="entry name" value="PRK00071.1-3"/>
    <property type="match status" value="1"/>
</dbReference>
<dbReference type="InterPro" id="IPR005248">
    <property type="entry name" value="NadD/NMNAT"/>
</dbReference>
<dbReference type="AlphaFoldDB" id="A0A381R507"/>
<dbReference type="InterPro" id="IPR004821">
    <property type="entry name" value="Cyt_trans-like"/>
</dbReference>
<evidence type="ECO:0000313" key="9">
    <source>
        <dbReference type="EMBL" id="SUZ86846.1"/>
    </source>
</evidence>
<keyword evidence="5" id="KW-0547">Nucleotide-binding</keyword>